<comment type="caution">
    <text evidence="1">The sequence shown here is derived from an EMBL/GenBank/DDBJ whole genome shotgun (WGS) entry which is preliminary data.</text>
</comment>
<keyword evidence="2" id="KW-1185">Reference proteome</keyword>
<proteinExistence type="predicted"/>
<evidence type="ECO:0008006" key="3">
    <source>
        <dbReference type="Google" id="ProtNLM"/>
    </source>
</evidence>
<evidence type="ECO:0000313" key="1">
    <source>
        <dbReference type="EMBL" id="MBC8757056.1"/>
    </source>
</evidence>
<sequence length="137" mass="15674">MDSKQHIAIVFYQHLAKLFYAIASIDKKIQKVEVETLKKEISVFNTITNLKMVNADIDPEHHIMATFDLLYFEEADGQTCYDDFIAFKKNYEALFTASLKKEILEISGKIAASFSNLNKSELMLLANLSIEFKKTTP</sequence>
<accession>A0ABR7QFA1</accession>
<dbReference type="Proteomes" id="UP000619238">
    <property type="component" value="Unassembled WGS sequence"/>
</dbReference>
<dbReference type="RefSeq" id="WP_187564101.1">
    <property type="nucleotide sequence ID" value="NZ_JACGWS010000016.1"/>
</dbReference>
<gene>
    <name evidence="1" type="ORF">H2O64_20455</name>
</gene>
<dbReference type="EMBL" id="JACGWS010000016">
    <property type="protein sequence ID" value="MBC8757056.1"/>
    <property type="molecule type" value="Genomic_DNA"/>
</dbReference>
<organism evidence="1 2">
    <name type="scientific">Kordia aestuariivivens</name>
    <dbReference type="NCBI Taxonomy" id="2759037"/>
    <lineage>
        <taxon>Bacteria</taxon>
        <taxon>Pseudomonadati</taxon>
        <taxon>Bacteroidota</taxon>
        <taxon>Flavobacteriia</taxon>
        <taxon>Flavobacteriales</taxon>
        <taxon>Flavobacteriaceae</taxon>
        <taxon>Kordia</taxon>
    </lineage>
</organism>
<evidence type="ECO:0000313" key="2">
    <source>
        <dbReference type="Proteomes" id="UP000619238"/>
    </source>
</evidence>
<name>A0ABR7QFA1_9FLAO</name>
<protein>
    <recommendedName>
        <fullName evidence="3">TerB family tellurite resistance protein</fullName>
    </recommendedName>
</protein>
<reference evidence="1 2" key="1">
    <citation type="submission" date="2020-07" db="EMBL/GenBank/DDBJ databases">
        <title>Description of Kordia aestuariivivens sp. nov., isolated from a tidal flat.</title>
        <authorList>
            <person name="Park S."/>
            <person name="Yoon J.-H."/>
        </authorList>
    </citation>
    <scope>NUCLEOTIDE SEQUENCE [LARGE SCALE GENOMIC DNA]</scope>
    <source>
        <strain evidence="1 2">YSTF-M3</strain>
    </source>
</reference>